<dbReference type="Pfam" id="PF14430">
    <property type="entry name" value="Imm1"/>
    <property type="match status" value="1"/>
</dbReference>
<gene>
    <name evidence="1" type="ORF">ACFPFX_35130</name>
</gene>
<dbReference type="Proteomes" id="UP001595834">
    <property type="component" value="Unassembled WGS sequence"/>
</dbReference>
<dbReference type="InterPro" id="IPR025680">
    <property type="entry name" value="DddI"/>
</dbReference>
<evidence type="ECO:0000313" key="2">
    <source>
        <dbReference type="Proteomes" id="UP001595834"/>
    </source>
</evidence>
<organism evidence="1 2">
    <name type="scientific">Streptomyces mauvecolor</name>
    <dbReference type="NCBI Taxonomy" id="58345"/>
    <lineage>
        <taxon>Bacteria</taxon>
        <taxon>Bacillati</taxon>
        <taxon>Actinomycetota</taxon>
        <taxon>Actinomycetes</taxon>
        <taxon>Kitasatosporales</taxon>
        <taxon>Streptomycetaceae</taxon>
        <taxon>Streptomyces</taxon>
    </lineage>
</organism>
<proteinExistence type="predicted"/>
<protein>
    <submittedName>
        <fullName evidence="1">Imm1 family immunity protein</fullName>
    </submittedName>
</protein>
<name>A0ABV9UYM1_9ACTN</name>
<comment type="caution">
    <text evidence="1">The sequence shown here is derived from an EMBL/GenBank/DDBJ whole genome shotgun (WGS) entry which is preliminary data.</text>
</comment>
<reference evidence="2" key="1">
    <citation type="journal article" date="2019" name="Int. J. Syst. Evol. Microbiol.">
        <title>The Global Catalogue of Microorganisms (GCM) 10K type strain sequencing project: providing services to taxonomists for standard genome sequencing and annotation.</title>
        <authorList>
            <consortium name="The Broad Institute Genomics Platform"/>
            <consortium name="The Broad Institute Genome Sequencing Center for Infectious Disease"/>
            <person name="Wu L."/>
            <person name="Ma J."/>
        </authorList>
    </citation>
    <scope>NUCLEOTIDE SEQUENCE [LARGE SCALE GENOMIC DNA]</scope>
    <source>
        <strain evidence="2">CCM 7224</strain>
    </source>
</reference>
<dbReference type="EMBL" id="JBHSIZ010000051">
    <property type="protein sequence ID" value="MFC4961528.1"/>
    <property type="molecule type" value="Genomic_DNA"/>
</dbReference>
<evidence type="ECO:0000313" key="1">
    <source>
        <dbReference type="EMBL" id="MFC4961528.1"/>
    </source>
</evidence>
<accession>A0ABV9UYM1</accession>
<sequence>MNVILVAHFFGEYRCADGPSEMSAVIDAFLAGPPGRSDLPPGSASECETAFFGFAETEIPAGVDPAWWEGYPDNSLLVTVNFENRYGGLAWMVNTGRAEQINKKTNSDMADWPWVSDSQSPPDFDPKILIDPEGPSYHDIRNALPGSQVRAAIEEFCRMGSGERPTCIQWVKGQETGERMEDSAA</sequence>
<dbReference type="RefSeq" id="WP_344380539.1">
    <property type="nucleotide sequence ID" value="NZ_BAAASQ010000047.1"/>
</dbReference>
<keyword evidence="2" id="KW-1185">Reference proteome</keyword>